<evidence type="ECO:0000256" key="4">
    <source>
        <dbReference type="ARBA" id="ARBA00023136"/>
    </source>
</evidence>
<evidence type="ECO:0000256" key="5">
    <source>
        <dbReference type="SAM" id="MobiDB-lite"/>
    </source>
</evidence>
<keyword evidence="3 6" id="KW-1133">Transmembrane helix</keyword>
<accession>A0A2J6Q680</accession>
<evidence type="ECO:0000256" key="3">
    <source>
        <dbReference type="ARBA" id="ARBA00022989"/>
    </source>
</evidence>
<feature type="transmembrane region" description="Helical" evidence="6">
    <location>
        <begin position="96"/>
        <end position="118"/>
    </location>
</feature>
<feature type="region of interest" description="Disordered" evidence="5">
    <location>
        <begin position="135"/>
        <end position="177"/>
    </location>
</feature>
<dbReference type="GO" id="GO:0016020">
    <property type="term" value="C:membrane"/>
    <property type="evidence" value="ECO:0007669"/>
    <property type="project" value="UniProtKB-SubCell"/>
</dbReference>
<dbReference type="PANTHER" id="PTHR15549:SF33">
    <property type="entry name" value="MEMBRANE PROTEIN WSC4, PUTATIVE (AFU_ORTHOLOGUE AFUA_5G09020)-RELATED"/>
    <property type="match status" value="1"/>
</dbReference>
<sequence length="253" mass="25818">MQQQLSKALSVYESYCIGAGYPREAAATQTLSASATKSPSTQSSTATPGNSGSSSSAPSNASPPSSSSSNSSSPNTQPNSSNGSSSSSSKSNTGPIVGGVVGVLGGAALLLGGIFFMLRSHRKKLGQGANQGRFAEAGAAQPPPNEQPEKQVTSAVSPVKQALQNERPVSPVSPILKPIEPAEPVKQLVGGRAELLEKQSEPVVSMTPAAAPNVTELHCESRYGLRPEELDANGNYIGELHGDGRQPGGTELP</sequence>
<dbReference type="InterPro" id="IPR051694">
    <property type="entry name" value="Immunoregulatory_rcpt-like"/>
</dbReference>
<dbReference type="AlphaFoldDB" id="A0A2J6Q680"/>
<evidence type="ECO:0000256" key="1">
    <source>
        <dbReference type="ARBA" id="ARBA00004167"/>
    </source>
</evidence>
<proteinExistence type="predicted"/>
<evidence type="ECO:0000256" key="6">
    <source>
        <dbReference type="SAM" id="Phobius"/>
    </source>
</evidence>
<feature type="region of interest" description="Disordered" evidence="5">
    <location>
        <begin position="234"/>
        <end position="253"/>
    </location>
</feature>
<keyword evidence="8" id="KW-1185">Reference proteome</keyword>
<protein>
    <recommendedName>
        <fullName evidence="9">Mid2 domain-containing protein</fullName>
    </recommendedName>
</protein>
<reference evidence="7 8" key="1">
    <citation type="submission" date="2016-05" db="EMBL/GenBank/DDBJ databases">
        <title>A degradative enzymes factory behind the ericoid mycorrhizal symbiosis.</title>
        <authorList>
            <consortium name="DOE Joint Genome Institute"/>
            <person name="Martino E."/>
            <person name="Morin E."/>
            <person name="Grelet G."/>
            <person name="Kuo A."/>
            <person name="Kohler A."/>
            <person name="Daghino S."/>
            <person name="Barry K."/>
            <person name="Choi C."/>
            <person name="Cichocki N."/>
            <person name="Clum A."/>
            <person name="Copeland A."/>
            <person name="Hainaut M."/>
            <person name="Haridas S."/>
            <person name="Labutti K."/>
            <person name="Lindquist E."/>
            <person name="Lipzen A."/>
            <person name="Khouja H.-R."/>
            <person name="Murat C."/>
            <person name="Ohm R."/>
            <person name="Olson A."/>
            <person name="Spatafora J."/>
            <person name="Veneault-Fourrey C."/>
            <person name="Henrissat B."/>
            <person name="Grigoriev I."/>
            <person name="Martin F."/>
            <person name="Perotto S."/>
        </authorList>
    </citation>
    <scope>NUCLEOTIDE SEQUENCE [LARGE SCALE GENOMIC DNA]</scope>
    <source>
        <strain evidence="7 8">UAMH 7357</strain>
    </source>
</reference>
<evidence type="ECO:0008006" key="9">
    <source>
        <dbReference type="Google" id="ProtNLM"/>
    </source>
</evidence>
<dbReference type="EMBL" id="KZ613480">
    <property type="protein sequence ID" value="PMD21785.1"/>
    <property type="molecule type" value="Genomic_DNA"/>
</dbReference>
<feature type="region of interest" description="Disordered" evidence="5">
    <location>
        <begin position="27"/>
        <end position="92"/>
    </location>
</feature>
<name>A0A2J6Q680_9HELO</name>
<organism evidence="7 8">
    <name type="scientific">Hyaloscypha hepaticicola</name>
    <dbReference type="NCBI Taxonomy" id="2082293"/>
    <lineage>
        <taxon>Eukaryota</taxon>
        <taxon>Fungi</taxon>
        <taxon>Dikarya</taxon>
        <taxon>Ascomycota</taxon>
        <taxon>Pezizomycotina</taxon>
        <taxon>Leotiomycetes</taxon>
        <taxon>Helotiales</taxon>
        <taxon>Hyaloscyphaceae</taxon>
        <taxon>Hyaloscypha</taxon>
    </lineage>
</organism>
<dbReference type="GO" id="GO:0071944">
    <property type="term" value="C:cell periphery"/>
    <property type="evidence" value="ECO:0007669"/>
    <property type="project" value="UniProtKB-ARBA"/>
</dbReference>
<gene>
    <name evidence="7" type="ORF">NA56DRAFT_688942</name>
</gene>
<comment type="subcellular location">
    <subcellularLocation>
        <location evidence="1">Membrane</location>
        <topology evidence="1">Single-pass membrane protein</topology>
    </subcellularLocation>
</comment>
<dbReference type="PANTHER" id="PTHR15549">
    <property type="entry name" value="PAIRED IMMUNOGLOBULIN-LIKE TYPE 2 RECEPTOR"/>
    <property type="match status" value="1"/>
</dbReference>
<evidence type="ECO:0000256" key="2">
    <source>
        <dbReference type="ARBA" id="ARBA00022692"/>
    </source>
</evidence>
<dbReference type="STRING" id="1745343.A0A2J6Q680"/>
<evidence type="ECO:0000313" key="7">
    <source>
        <dbReference type="EMBL" id="PMD21785.1"/>
    </source>
</evidence>
<keyword evidence="2 6" id="KW-0812">Transmembrane</keyword>
<keyword evidence="4 6" id="KW-0472">Membrane</keyword>
<dbReference type="Proteomes" id="UP000235672">
    <property type="component" value="Unassembled WGS sequence"/>
</dbReference>
<evidence type="ECO:0000313" key="8">
    <source>
        <dbReference type="Proteomes" id="UP000235672"/>
    </source>
</evidence>